<dbReference type="InterPro" id="IPR013783">
    <property type="entry name" value="Ig-like_fold"/>
</dbReference>
<reference evidence="2 3" key="1">
    <citation type="journal article" date="2018" name="Genome Res.">
        <title>The genomic architecture and molecular evolution of ant odorant receptors.</title>
        <authorList>
            <person name="McKenzie S.K."/>
            <person name="Kronauer D.J.C."/>
        </authorList>
    </citation>
    <scope>NUCLEOTIDE SEQUENCE [LARGE SCALE GENOMIC DNA]</scope>
    <source>
        <strain evidence="2">Clonal line C1</strain>
    </source>
</reference>
<dbReference type="GO" id="GO:0000407">
    <property type="term" value="C:phagophore assembly site"/>
    <property type="evidence" value="ECO:0007669"/>
    <property type="project" value="TreeGrafter"/>
</dbReference>
<proteinExistence type="predicted"/>
<accession>A0A3L8DU38</accession>
<evidence type="ECO:0000313" key="2">
    <source>
        <dbReference type="EMBL" id="RLU23985.1"/>
    </source>
</evidence>
<feature type="domain" description="Nbr1 FW" evidence="1">
    <location>
        <begin position="158"/>
        <end position="254"/>
    </location>
</feature>
<gene>
    <name evidence="2" type="ORF">DMN91_004193</name>
</gene>
<protein>
    <recommendedName>
        <fullName evidence="1">Nbr1 FW domain-containing protein</fullName>
    </recommendedName>
</protein>
<name>A0A3L8DU38_OOCBI</name>
<evidence type="ECO:0000313" key="3">
    <source>
        <dbReference type="Proteomes" id="UP000279307"/>
    </source>
</evidence>
<dbReference type="GO" id="GO:0043130">
    <property type="term" value="F:ubiquitin binding"/>
    <property type="evidence" value="ECO:0007669"/>
    <property type="project" value="TreeGrafter"/>
</dbReference>
<dbReference type="PANTHER" id="PTHR20930">
    <property type="entry name" value="OVARIAN CARCINOMA ANTIGEN CA125-RELATED"/>
    <property type="match status" value="1"/>
</dbReference>
<dbReference type="InterPro" id="IPR032350">
    <property type="entry name" value="Nbr1_FW"/>
</dbReference>
<comment type="caution">
    <text evidence="2">The sequence shown here is derived from an EMBL/GenBank/DDBJ whole genome shotgun (WGS) entry which is preliminary data.</text>
</comment>
<dbReference type="Proteomes" id="UP000279307">
    <property type="component" value="Chromosome 4"/>
</dbReference>
<dbReference type="CDD" id="cd14947">
    <property type="entry name" value="NBR1_like"/>
    <property type="match status" value="1"/>
</dbReference>
<dbReference type="EMBL" id="QOIP01000004">
    <property type="protein sequence ID" value="RLU23985.1"/>
    <property type="molecule type" value="Genomic_DNA"/>
</dbReference>
<organism evidence="2 3">
    <name type="scientific">Ooceraea biroi</name>
    <name type="common">Clonal raider ant</name>
    <name type="synonym">Cerapachys biroi</name>
    <dbReference type="NCBI Taxonomy" id="2015173"/>
    <lineage>
        <taxon>Eukaryota</taxon>
        <taxon>Metazoa</taxon>
        <taxon>Ecdysozoa</taxon>
        <taxon>Arthropoda</taxon>
        <taxon>Hexapoda</taxon>
        <taxon>Insecta</taxon>
        <taxon>Pterygota</taxon>
        <taxon>Neoptera</taxon>
        <taxon>Endopterygota</taxon>
        <taxon>Hymenoptera</taxon>
        <taxon>Apocrita</taxon>
        <taxon>Aculeata</taxon>
        <taxon>Formicoidea</taxon>
        <taxon>Formicidae</taxon>
        <taxon>Dorylinae</taxon>
        <taxon>Ooceraea</taxon>
    </lineage>
</organism>
<dbReference type="PANTHER" id="PTHR20930:SF0">
    <property type="entry name" value="PROTEIN ILRUN"/>
    <property type="match status" value="1"/>
</dbReference>
<evidence type="ECO:0000259" key="1">
    <source>
        <dbReference type="Pfam" id="PF16158"/>
    </source>
</evidence>
<dbReference type="GO" id="GO:0016236">
    <property type="term" value="P:macroautophagy"/>
    <property type="evidence" value="ECO:0007669"/>
    <property type="project" value="TreeGrafter"/>
</dbReference>
<dbReference type="Gene3D" id="2.60.40.10">
    <property type="entry name" value="Immunoglobulins"/>
    <property type="match status" value="1"/>
</dbReference>
<dbReference type="AlphaFoldDB" id="A0A3L8DU38"/>
<sequence>MDLDNDLDQHLLHQFSCLGTTDKDDLVKQLQKLLAGSHLNEATAAFFLDMNNCLEIRSIRYPSALKLNEKAASAKGVLAASAPFVINGVKGERMKEKENTTGQQVVGLLLLSCTNRPNERLKLAELCLSLNLQAAICSYIDFESPFKTPCMTLLCDSTIGEGEAVPPNTNFKKSWHVQNSGTEVWPDGIHLQHTSGVSMGCVRIAVPPLGPKESTELSVTLTSPAEIGVHQSKWRMMTSDGVYFGDVIWVIITVNECGTLAVTQQLHQLSTQSNDVQMC</sequence>
<dbReference type="Pfam" id="PF16158">
    <property type="entry name" value="N_BRCA1_IG"/>
    <property type="match status" value="1"/>
</dbReference>
<dbReference type="OrthoDB" id="661148at2759"/>